<name>A0A6I2M3Y0_9BACI</name>
<keyword evidence="2" id="KW-1185">Reference proteome</keyword>
<proteinExistence type="predicted"/>
<gene>
    <name evidence="1" type="ORF">GJU41_02290</name>
</gene>
<accession>A0A6I2M3Y0</accession>
<dbReference type="RefSeq" id="WP_154317925.1">
    <property type="nucleotide sequence ID" value="NZ_CAJFZX010000002.1"/>
</dbReference>
<protein>
    <submittedName>
        <fullName evidence="1">Uncharacterized protein</fullName>
    </submittedName>
</protein>
<comment type="caution">
    <text evidence="1">The sequence shown here is derived from an EMBL/GenBank/DDBJ whole genome shotgun (WGS) entry which is preliminary data.</text>
</comment>
<reference evidence="1 2" key="1">
    <citation type="submission" date="2019-11" db="EMBL/GenBank/DDBJ databases">
        <title>Bacillus idriensis genome.</title>
        <authorList>
            <person name="Konopka E.N."/>
            <person name="Newman J.D."/>
        </authorList>
    </citation>
    <scope>NUCLEOTIDE SEQUENCE [LARGE SCALE GENOMIC DNA]</scope>
    <source>
        <strain evidence="1 2">DSM 19097</strain>
    </source>
</reference>
<sequence>MQYKKSTKSASSNSVVVFGSSQYKQSSGNTLKAGCGCGKKKKIVKE</sequence>
<dbReference type="EMBL" id="WKKF01000001">
    <property type="protein sequence ID" value="MRX52790.1"/>
    <property type="molecule type" value="Genomic_DNA"/>
</dbReference>
<dbReference type="Proteomes" id="UP000441585">
    <property type="component" value="Unassembled WGS sequence"/>
</dbReference>
<organism evidence="1 2">
    <name type="scientific">Metabacillus idriensis</name>
    <dbReference type="NCBI Taxonomy" id="324768"/>
    <lineage>
        <taxon>Bacteria</taxon>
        <taxon>Bacillati</taxon>
        <taxon>Bacillota</taxon>
        <taxon>Bacilli</taxon>
        <taxon>Bacillales</taxon>
        <taxon>Bacillaceae</taxon>
        <taxon>Metabacillus</taxon>
    </lineage>
</organism>
<evidence type="ECO:0000313" key="1">
    <source>
        <dbReference type="EMBL" id="MRX52790.1"/>
    </source>
</evidence>
<evidence type="ECO:0000313" key="2">
    <source>
        <dbReference type="Proteomes" id="UP000441585"/>
    </source>
</evidence>
<dbReference type="AlphaFoldDB" id="A0A6I2M3Y0"/>